<evidence type="ECO:0000256" key="1">
    <source>
        <dbReference type="SAM" id="MobiDB-lite"/>
    </source>
</evidence>
<sequence>MAGSSGVAKGSASRAVPPPPPPAATPAAIRPPRPNARTAAAVQPAAVASASGPAAAAAAGNQAPATGVGSAKGIRWKGELQGIAEEQAEAEAEEEDLVEETLREAPSWLISLVIHLVVLLLLALLASPAGHRIGRVVLTLGPATEESDSDELSEFQMEDPMDSMVESFDDLPVDTPVELPDPSDMPLMDLPDPEPLSTMNVPLEAGNIPIKPMVTGRSGAMKSALLAAYGGDATTVEAVDAGLAWLKKQQRRDGSWSLTGPYLDGATSENKAAATAMALLAFQGDGNTHLTGKYAKEVERGTKFLLNQQDREGFFASGTRVRHARAYAQAQCTIAISELYAMTQDSWLREPAQKAVKYAERAQSRSGGWRYEPRIGADLSVTGWFVMALESARSAGLEVDPQVMYKVDEYLDLVQSYDGAAYSYQERGTASPTMTAEGLLCRQYLGWQRDHPALVEAVETITTNYNFNIEEGNYYYWYYATQVLHHYGGAPWTRWNARMKSQLPDAQVRSGREAGSWSPQGSRWGNSGGRLYTTCLSIYCLEVYYRHLPLYALNQKPAAVKQREPGPNDFVPGDL</sequence>
<proteinExistence type="predicted"/>
<keyword evidence="2" id="KW-0472">Membrane</keyword>
<dbReference type="Proteomes" id="UP000325286">
    <property type="component" value="Chromosome"/>
</dbReference>
<feature type="region of interest" description="Disordered" evidence="1">
    <location>
        <begin position="1"/>
        <end position="45"/>
    </location>
</feature>
<feature type="compositionally biased region" description="Low complexity" evidence="1">
    <location>
        <begin position="35"/>
        <end position="45"/>
    </location>
</feature>
<dbReference type="InterPro" id="IPR008930">
    <property type="entry name" value="Terpenoid_cyclase/PrenylTrfase"/>
</dbReference>
<dbReference type="EMBL" id="CP042914">
    <property type="protein sequence ID" value="QEG40771.1"/>
    <property type="molecule type" value="Genomic_DNA"/>
</dbReference>
<accession>A0A5B9R393</accession>
<evidence type="ECO:0000256" key="2">
    <source>
        <dbReference type="SAM" id="Phobius"/>
    </source>
</evidence>
<dbReference type="KEGG" id="rul:UC8_27880"/>
<dbReference type="Gene3D" id="1.50.10.20">
    <property type="match status" value="1"/>
</dbReference>
<feature type="compositionally biased region" description="Pro residues" evidence="1">
    <location>
        <begin position="16"/>
        <end position="34"/>
    </location>
</feature>
<keyword evidence="2" id="KW-0812">Transmembrane</keyword>
<evidence type="ECO:0008006" key="5">
    <source>
        <dbReference type="Google" id="ProtNLM"/>
    </source>
</evidence>
<name>A0A5B9R393_9BACT</name>
<dbReference type="OrthoDB" id="238862at2"/>
<dbReference type="AlphaFoldDB" id="A0A5B9R393"/>
<dbReference type="RefSeq" id="WP_084426288.1">
    <property type="nucleotide sequence ID" value="NZ_CP042914.1"/>
</dbReference>
<protein>
    <recommendedName>
        <fullName evidence="5">Squalene cyclase C-terminal domain-containing protein</fullName>
    </recommendedName>
</protein>
<evidence type="ECO:0000313" key="3">
    <source>
        <dbReference type="EMBL" id="QEG40771.1"/>
    </source>
</evidence>
<organism evidence="3 4">
    <name type="scientific">Roseimaritima ulvae</name>
    <dbReference type="NCBI Taxonomy" id="980254"/>
    <lineage>
        <taxon>Bacteria</taxon>
        <taxon>Pseudomonadati</taxon>
        <taxon>Planctomycetota</taxon>
        <taxon>Planctomycetia</taxon>
        <taxon>Pirellulales</taxon>
        <taxon>Pirellulaceae</taxon>
        <taxon>Roseimaritima</taxon>
    </lineage>
</organism>
<gene>
    <name evidence="3" type="ORF">UC8_27880</name>
</gene>
<feature type="compositionally biased region" description="Low complexity" evidence="1">
    <location>
        <begin position="1"/>
        <end position="15"/>
    </location>
</feature>
<reference evidence="3 4" key="1">
    <citation type="submission" date="2019-08" db="EMBL/GenBank/DDBJ databases">
        <title>Deep-cultivation of Planctomycetes and their phenomic and genomic characterization uncovers novel biology.</title>
        <authorList>
            <person name="Wiegand S."/>
            <person name="Jogler M."/>
            <person name="Boedeker C."/>
            <person name="Pinto D."/>
            <person name="Vollmers J."/>
            <person name="Rivas-Marin E."/>
            <person name="Kohn T."/>
            <person name="Peeters S.H."/>
            <person name="Heuer A."/>
            <person name="Rast P."/>
            <person name="Oberbeckmann S."/>
            <person name="Bunk B."/>
            <person name="Jeske O."/>
            <person name="Meyerdierks A."/>
            <person name="Storesund J.E."/>
            <person name="Kallscheuer N."/>
            <person name="Luecker S."/>
            <person name="Lage O.M."/>
            <person name="Pohl T."/>
            <person name="Merkel B.J."/>
            <person name="Hornburger P."/>
            <person name="Mueller R.-W."/>
            <person name="Bruemmer F."/>
            <person name="Labrenz M."/>
            <person name="Spormann A.M."/>
            <person name="Op den Camp H."/>
            <person name="Overmann J."/>
            <person name="Amann R."/>
            <person name="Jetten M.S.M."/>
            <person name="Mascher T."/>
            <person name="Medema M.H."/>
            <person name="Devos D.P."/>
            <person name="Kaster A.-K."/>
            <person name="Ovreas L."/>
            <person name="Rohde M."/>
            <person name="Galperin M.Y."/>
            <person name="Jogler C."/>
        </authorList>
    </citation>
    <scope>NUCLEOTIDE SEQUENCE [LARGE SCALE GENOMIC DNA]</scope>
    <source>
        <strain evidence="3 4">UC8</strain>
    </source>
</reference>
<dbReference type="CDD" id="cd00688">
    <property type="entry name" value="ISOPREN_C2_like"/>
    <property type="match status" value="1"/>
</dbReference>
<keyword evidence="4" id="KW-1185">Reference proteome</keyword>
<feature type="transmembrane region" description="Helical" evidence="2">
    <location>
        <begin position="108"/>
        <end position="126"/>
    </location>
</feature>
<dbReference type="SUPFAM" id="SSF48239">
    <property type="entry name" value="Terpenoid cyclases/Protein prenyltransferases"/>
    <property type="match status" value="1"/>
</dbReference>
<evidence type="ECO:0000313" key="4">
    <source>
        <dbReference type="Proteomes" id="UP000325286"/>
    </source>
</evidence>
<keyword evidence="2" id="KW-1133">Transmembrane helix</keyword>